<dbReference type="OrthoDB" id="676555at2759"/>
<sequence length="270" mass="29325">MGNALAGRRRAAKVMTVDGATFRYKTPAAAGAALRGHPGHQLLESDEVRRLGVRARPLDRDAPLKPGKLYFLVQIPRGGATTISDDDDPRAPRKTWSSGALHVGARERLESLMLSRRTVSDVASIMPSSAARLAVAAGGSPALEKTKTSSVEVGEDGAVRLRMRLPKAEVARLMKESKDPAEAAERIMQLCVARDQGGPTTTKAAVARPMASALASGRNTTTALKKEVSRRTFRHLPFSNQSRWLCCILFFPSFLNDNWYSKYYTTSSGE</sequence>
<gene>
    <name evidence="1" type="ORF">HU200_059817</name>
</gene>
<keyword evidence="2" id="KW-1185">Reference proteome</keyword>
<evidence type="ECO:0000313" key="1">
    <source>
        <dbReference type="EMBL" id="KAF8657663.1"/>
    </source>
</evidence>
<dbReference type="InterPro" id="IPR025322">
    <property type="entry name" value="PADRE_dom"/>
</dbReference>
<dbReference type="AlphaFoldDB" id="A0A835DZE3"/>
<dbReference type="Pfam" id="PF14009">
    <property type="entry name" value="PADRE"/>
    <property type="match status" value="1"/>
</dbReference>
<accession>A0A835DZE3</accession>
<reference evidence="1" key="1">
    <citation type="submission" date="2020-07" db="EMBL/GenBank/DDBJ databases">
        <title>Genome sequence and genetic diversity analysis of an under-domesticated orphan crop, white fonio (Digitaria exilis).</title>
        <authorList>
            <person name="Bennetzen J.L."/>
            <person name="Chen S."/>
            <person name="Ma X."/>
            <person name="Wang X."/>
            <person name="Yssel A.E.J."/>
            <person name="Chaluvadi S.R."/>
            <person name="Johnson M."/>
            <person name="Gangashetty P."/>
            <person name="Hamidou F."/>
            <person name="Sanogo M.D."/>
            <person name="Zwaenepoel A."/>
            <person name="Wallace J."/>
            <person name="Van De Peer Y."/>
            <person name="Van Deynze A."/>
        </authorList>
    </citation>
    <scope>NUCLEOTIDE SEQUENCE</scope>
    <source>
        <tissue evidence="1">Leaves</tissue>
    </source>
</reference>
<dbReference type="Proteomes" id="UP000636709">
    <property type="component" value="Unassembled WGS sequence"/>
</dbReference>
<evidence type="ECO:0000313" key="2">
    <source>
        <dbReference type="Proteomes" id="UP000636709"/>
    </source>
</evidence>
<name>A0A835DZE3_9POAL</name>
<dbReference type="EMBL" id="JACEFO010002487">
    <property type="protein sequence ID" value="KAF8657663.1"/>
    <property type="molecule type" value="Genomic_DNA"/>
</dbReference>
<comment type="caution">
    <text evidence="1">The sequence shown here is derived from an EMBL/GenBank/DDBJ whole genome shotgun (WGS) entry which is preliminary data.</text>
</comment>
<dbReference type="PANTHER" id="PTHR33148">
    <property type="entry name" value="PLASTID MOVEMENT IMPAIRED PROTEIN-RELATED"/>
    <property type="match status" value="1"/>
</dbReference>
<protein>
    <submittedName>
        <fullName evidence="1">Uncharacterized protein</fullName>
    </submittedName>
</protein>
<dbReference type="PANTHER" id="PTHR33148:SF32">
    <property type="entry name" value="OS09G0403000 PROTEIN"/>
    <property type="match status" value="1"/>
</dbReference>
<proteinExistence type="predicted"/>
<organism evidence="1 2">
    <name type="scientific">Digitaria exilis</name>
    <dbReference type="NCBI Taxonomy" id="1010633"/>
    <lineage>
        <taxon>Eukaryota</taxon>
        <taxon>Viridiplantae</taxon>
        <taxon>Streptophyta</taxon>
        <taxon>Embryophyta</taxon>
        <taxon>Tracheophyta</taxon>
        <taxon>Spermatophyta</taxon>
        <taxon>Magnoliopsida</taxon>
        <taxon>Liliopsida</taxon>
        <taxon>Poales</taxon>
        <taxon>Poaceae</taxon>
        <taxon>PACMAD clade</taxon>
        <taxon>Panicoideae</taxon>
        <taxon>Panicodae</taxon>
        <taxon>Paniceae</taxon>
        <taxon>Anthephorinae</taxon>
        <taxon>Digitaria</taxon>
    </lineage>
</organism>